<dbReference type="Pfam" id="PF20182">
    <property type="entry name" value="DUF6545"/>
    <property type="match status" value="1"/>
</dbReference>
<feature type="transmembrane region" description="Helical" evidence="1">
    <location>
        <begin position="6"/>
        <end position="23"/>
    </location>
</feature>
<comment type="caution">
    <text evidence="3">The sequence shown here is derived from an EMBL/GenBank/DDBJ whole genome shotgun (WGS) entry which is preliminary data.</text>
</comment>
<dbReference type="AlphaFoldDB" id="A0A0F0GNQ1"/>
<keyword evidence="1" id="KW-1133">Transmembrane helix</keyword>
<organism evidence="3 4">
    <name type="scientific">Lentzea aerocolonigenes</name>
    <name type="common">Lechevalieria aerocolonigenes</name>
    <name type="synonym">Saccharothrix aerocolonigenes</name>
    <dbReference type="NCBI Taxonomy" id="68170"/>
    <lineage>
        <taxon>Bacteria</taxon>
        <taxon>Bacillati</taxon>
        <taxon>Actinomycetota</taxon>
        <taxon>Actinomycetes</taxon>
        <taxon>Pseudonocardiales</taxon>
        <taxon>Pseudonocardiaceae</taxon>
        <taxon>Lentzea</taxon>
    </lineage>
</organism>
<feature type="transmembrane region" description="Helical" evidence="1">
    <location>
        <begin position="93"/>
        <end position="110"/>
    </location>
</feature>
<protein>
    <recommendedName>
        <fullName evidence="2">DUF6545 domain-containing protein</fullName>
    </recommendedName>
</protein>
<name>A0A0F0GNQ1_LENAE</name>
<dbReference type="RefSeq" id="WP_045315082.1">
    <property type="nucleotide sequence ID" value="NZ_JYJG01000256.1"/>
</dbReference>
<dbReference type="NCBIfam" id="NF042915">
    <property type="entry name" value="MAB_1171c_fam"/>
    <property type="match status" value="1"/>
</dbReference>
<accession>A0A0F0GNQ1</accession>
<feature type="transmembrane region" description="Helical" evidence="1">
    <location>
        <begin position="28"/>
        <end position="50"/>
    </location>
</feature>
<dbReference type="OrthoDB" id="3685619at2"/>
<feature type="transmembrane region" description="Helical" evidence="1">
    <location>
        <begin position="56"/>
        <end position="81"/>
    </location>
</feature>
<dbReference type="PATRIC" id="fig|68170.10.peg.7885"/>
<reference evidence="3 4" key="1">
    <citation type="submission" date="2015-02" db="EMBL/GenBank/DDBJ databases">
        <authorList>
            <person name="Ju K.-S."/>
            <person name="Doroghazi J.R."/>
            <person name="Metcalf W."/>
        </authorList>
    </citation>
    <scope>NUCLEOTIDE SEQUENCE [LARGE SCALE GENOMIC DNA]</scope>
    <source>
        <strain evidence="3 4">NRRL B-16140</strain>
    </source>
</reference>
<evidence type="ECO:0000256" key="1">
    <source>
        <dbReference type="SAM" id="Phobius"/>
    </source>
</evidence>
<dbReference type="EMBL" id="JYJG01000256">
    <property type="protein sequence ID" value="KJK44211.1"/>
    <property type="molecule type" value="Genomic_DNA"/>
</dbReference>
<gene>
    <name evidence="3" type="ORF">UK23_30225</name>
</gene>
<dbReference type="InterPro" id="IPR046675">
    <property type="entry name" value="DUF6545"/>
</dbReference>
<feature type="transmembrane region" description="Helical" evidence="1">
    <location>
        <begin position="210"/>
        <end position="233"/>
    </location>
</feature>
<evidence type="ECO:0000313" key="3">
    <source>
        <dbReference type="EMBL" id="KJK44211.1"/>
    </source>
</evidence>
<feature type="domain" description="DUF6545" evidence="2">
    <location>
        <begin position="238"/>
        <end position="354"/>
    </location>
</feature>
<feature type="transmembrane region" description="Helical" evidence="1">
    <location>
        <begin position="130"/>
        <end position="149"/>
    </location>
</feature>
<feature type="transmembrane region" description="Helical" evidence="1">
    <location>
        <begin position="169"/>
        <end position="190"/>
    </location>
</feature>
<dbReference type="InterPro" id="IPR050039">
    <property type="entry name" value="MAB_1171c-like"/>
</dbReference>
<dbReference type="Proteomes" id="UP000033393">
    <property type="component" value="Unassembled WGS sequence"/>
</dbReference>
<keyword evidence="1" id="KW-0812">Transmembrane</keyword>
<evidence type="ECO:0000259" key="2">
    <source>
        <dbReference type="Pfam" id="PF20182"/>
    </source>
</evidence>
<sequence length="356" mass="39508">MNQSVLVAIVVVGWAALGLRLYFLRTSLWTCVSVAALAFSITLQITFVRVQVDSWFVLNTAGTLSNCFTLLAAVAAQCAFLRMVRPASDVQPRLLWTAGAIVLMLVLFLTTPSNYATQLAHMSDRVQVPVVSAAAYVFVVSLAVLAVGLMRTAWAYRLVADRFSLRYGLLSFTLGAFCSLAYAVLRFLGMLTYQLDVEVAWLRGNLLGRLSWFTIVLVLVGVLLPAVGARLGLDHLARWWRINRCYRSLRPLWKVLHDEFPALALDVPTGRNASFRNPEHSLYRRVIEIWDGRLRLRPHFDPSAAPGDEASLIADALRRRKSGVAATDGTAAPDNRPEDPDAELDWLISVSRALPR</sequence>
<evidence type="ECO:0000313" key="4">
    <source>
        <dbReference type="Proteomes" id="UP000033393"/>
    </source>
</evidence>
<keyword evidence="1" id="KW-0472">Membrane</keyword>
<proteinExistence type="predicted"/>
<keyword evidence="4" id="KW-1185">Reference proteome</keyword>